<comment type="caution">
    <text evidence="1">The sequence shown here is derived from an EMBL/GenBank/DDBJ whole genome shotgun (WGS) entry which is preliminary data.</text>
</comment>
<protein>
    <submittedName>
        <fullName evidence="1">Uncharacterized protein</fullName>
    </submittedName>
</protein>
<sequence>MSAGLRRFVAPRPVAVERCELCGVPVAGGHRHLVDVERRALACACPACAALFDRDGAGGVKYRSVPRRYLADPVAPLGEDAWALLRIPIGVAFLLWNSALGQVVACFPGPAGVTESEIDDDVWQRFAAATPLAAELRPDVEALLIRRTGGHRDCHLVPVDAAYELVGRMRMFWQGFDGGAEAHAELDAFFAEVARQARPLTRVREAGA</sequence>
<dbReference type="OrthoDB" id="152349at2"/>
<gene>
    <name evidence="1" type="ORF">DN069_02170</name>
</gene>
<reference evidence="1 2" key="1">
    <citation type="submission" date="2018-06" db="EMBL/GenBank/DDBJ databases">
        <title>Streptacidiphilus pinicola sp. nov., isolated from pine grove soil.</title>
        <authorList>
            <person name="Roh S.G."/>
            <person name="Park S."/>
            <person name="Kim M.-K."/>
            <person name="Yun B.-R."/>
            <person name="Park J."/>
            <person name="Kim M.J."/>
            <person name="Kim Y.S."/>
            <person name="Kim S.B."/>
        </authorList>
    </citation>
    <scope>NUCLEOTIDE SEQUENCE [LARGE SCALE GENOMIC DNA]</scope>
    <source>
        <strain evidence="1 2">MMS16-CNU450</strain>
    </source>
</reference>
<evidence type="ECO:0000313" key="1">
    <source>
        <dbReference type="EMBL" id="RAG87345.1"/>
    </source>
</evidence>
<dbReference type="Proteomes" id="UP000248889">
    <property type="component" value="Unassembled WGS sequence"/>
</dbReference>
<dbReference type="InterPro" id="IPR045991">
    <property type="entry name" value="DUF5947"/>
</dbReference>
<dbReference type="RefSeq" id="WP_111498957.1">
    <property type="nucleotide sequence ID" value="NZ_QKYN01000008.1"/>
</dbReference>
<proteinExistence type="predicted"/>
<dbReference type="EMBL" id="QKYN01000008">
    <property type="protein sequence ID" value="RAG87345.1"/>
    <property type="molecule type" value="Genomic_DNA"/>
</dbReference>
<evidence type="ECO:0000313" key="2">
    <source>
        <dbReference type="Proteomes" id="UP000248889"/>
    </source>
</evidence>
<accession>A0A2X0KE82</accession>
<name>A0A2X0KE82_9ACTN</name>
<dbReference type="Pfam" id="PF19372">
    <property type="entry name" value="DUF5947"/>
    <property type="match status" value="1"/>
</dbReference>
<keyword evidence="2" id="KW-1185">Reference proteome</keyword>
<dbReference type="AlphaFoldDB" id="A0A2X0KE82"/>
<organism evidence="1 2">
    <name type="scientific">Streptacidiphilus pinicola</name>
    <dbReference type="NCBI Taxonomy" id="2219663"/>
    <lineage>
        <taxon>Bacteria</taxon>
        <taxon>Bacillati</taxon>
        <taxon>Actinomycetota</taxon>
        <taxon>Actinomycetes</taxon>
        <taxon>Kitasatosporales</taxon>
        <taxon>Streptomycetaceae</taxon>
        <taxon>Streptacidiphilus</taxon>
    </lineage>
</organism>